<evidence type="ECO:0000313" key="1">
    <source>
        <dbReference type="EMBL" id="QEM03113.1"/>
    </source>
</evidence>
<dbReference type="RefSeq" id="WP_112656841.1">
    <property type="nucleotide sequence ID" value="NZ_CP043451.1"/>
</dbReference>
<protein>
    <submittedName>
        <fullName evidence="1">Uncharacterized protein</fullName>
    </submittedName>
</protein>
<reference evidence="1 3" key="1">
    <citation type="submission" date="2019-08" db="EMBL/GenBank/DDBJ databases">
        <title>Comparative genome analysis confer to the adaptation heavy metal polluted environment.</title>
        <authorList>
            <person name="Li Y."/>
        </authorList>
    </citation>
    <scope>NUCLEOTIDE SEQUENCE [LARGE SCALE GENOMIC DNA]</scope>
    <source>
        <strain evidence="1 3">P2</strain>
    </source>
</reference>
<gene>
    <name evidence="1" type="ORF">DIU31_006100</name>
    <name evidence="2" type="ORF">J3L21_21605</name>
</gene>
<dbReference type="Proteomes" id="UP000663940">
    <property type="component" value="Chromosome"/>
</dbReference>
<reference evidence="2 4" key="2">
    <citation type="submission" date="2021-03" db="EMBL/GenBank/DDBJ databases">
        <title>Mucilaginibacter strains isolated from gold and copper mining confer multi heavy-metal resistance.</title>
        <authorList>
            <person name="Li Y."/>
        </authorList>
    </citation>
    <scope>NUCLEOTIDE SEQUENCE [LARGE SCALE GENOMIC DNA]</scope>
    <source>
        <strain evidence="2 4">P2-4</strain>
    </source>
</reference>
<sequence>MDSVKLSIWREKFLSEAQGLRVQYDSYLRPRPFEDCFVLKTGDVSGTLTLEILDPQMPEDVKRGLEDLFTGTVPENGL</sequence>
<proteinExistence type="predicted"/>
<evidence type="ECO:0000313" key="3">
    <source>
        <dbReference type="Proteomes" id="UP000250557"/>
    </source>
</evidence>
<dbReference type="AlphaFoldDB" id="A0AAE6JD26"/>
<keyword evidence="4" id="KW-1185">Reference proteome</keyword>
<dbReference type="EMBL" id="CP071880">
    <property type="protein sequence ID" value="QTE48134.1"/>
    <property type="molecule type" value="Genomic_DNA"/>
</dbReference>
<evidence type="ECO:0000313" key="2">
    <source>
        <dbReference type="EMBL" id="QTE48134.1"/>
    </source>
</evidence>
<dbReference type="EMBL" id="CP043451">
    <property type="protein sequence ID" value="QEM03113.1"/>
    <property type="molecule type" value="Genomic_DNA"/>
</dbReference>
<accession>A0AAE6JD26</accession>
<organism evidence="1 3">
    <name type="scientific">Mucilaginibacter rubeus</name>
    <dbReference type="NCBI Taxonomy" id="2027860"/>
    <lineage>
        <taxon>Bacteria</taxon>
        <taxon>Pseudomonadati</taxon>
        <taxon>Bacteroidota</taxon>
        <taxon>Sphingobacteriia</taxon>
        <taxon>Sphingobacteriales</taxon>
        <taxon>Sphingobacteriaceae</taxon>
        <taxon>Mucilaginibacter</taxon>
    </lineage>
</organism>
<evidence type="ECO:0000313" key="4">
    <source>
        <dbReference type="Proteomes" id="UP000663940"/>
    </source>
</evidence>
<name>A0AAE6JD26_9SPHI</name>
<dbReference type="Proteomes" id="UP000250557">
    <property type="component" value="Chromosome"/>
</dbReference>